<evidence type="ECO:0000313" key="4">
    <source>
        <dbReference type="Proteomes" id="UP000825051"/>
    </source>
</evidence>
<dbReference type="PANTHER" id="PTHR22855">
    <property type="entry name" value="ACETYL, PROPIONYL, PYRUVATE, AND GLUTACONYL CARBOXYLASE-RELATED"/>
    <property type="match status" value="1"/>
</dbReference>
<dbReference type="InterPro" id="IPR011762">
    <property type="entry name" value="COA_CT_N"/>
</dbReference>
<organism evidence="3 4">
    <name type="scientific">Horticoccus luteus</name>
    <dbReference type="NCBI Taxonomy" id="2862869"/>
    <lineage>
        <taxon>Bacteria</taxon>
        <taxon>Pseudomonadati</taxon>
        <taxon>Verrucomicrobiota</taxon>
        <taxon>Opitutia</taxon>
        <taxon>Opitutales</taxon>
        <taxon>Opitutaceae</taxon>
        <taxon>Horticoccus</taxon>
    </lineage>
</organism>
<evidence type="ECO:0000313" key="3">
    <source>
        <dbReference type="EMBL" id="QYM79185.1"/>
    </source>
</evidence>
<keyword evidence="4" id="KW-1185">Reference proteome</keyword>
<dbReference type="PROSITE" id="PS50980">
    <property type="entry name" value="COA_CT_NTER"/>
    <property type="match status" value="1"/>
</dbReference>
<dbReference type="SUPFAM" id="SSF52096">
    <property type="entry name" value="ClpP/crotonase"/>
    <property type="match status" value="2"/>
</dbReference>
<name>A0A8F9TUB0_9BACT</name>
<dbReference type="PROSITE" id="PS50989">
    <property type="entry name" value="COA_CT_CTER"/>
    <property type="match status" value="1"/>
</dbReference>
<protein>
    <submittedName>
        <fullName evidence="3">Acyl-CoA carboxylase subunit beta</fullName>
    </submittedName>
</protein>
<dbReference type="GO" id="GO:1905202">
    <property type="term" value="C:methylcrotonoyl-CoA carboxylase complex"/>
    <property type="evidence" value="ECO:0007669"/>
    <property type="project" value="TreeGrafter"/>
</dbReference>
<dbReference type="GO" id="GO:0006552">
    <property type="term" value="P:L-leucine catabolic process"/>
    <property type="evidence" value="ECO:0007669"/>
    <property type="project" value="TreeGrafter"/>
</dbReference>
<dbReference type="PANTHER" id="PTHR22855:SF13">
    <property type="entry name" value="METHYLCROTONOYL-COA CARBOXYLASE BETA CHAIN, MITOCHONDRIAL"/>
    <property type="match status" value="1"/>
</dbReference>
<dbReference type="GO" id="GO:0004485">
    <property type="term" value="F:methylcrotonoyl-CoA carboxylase activity"/>
    <property type="evidence" value="ECO:0007669"/>
    <property type="project" value="TreeGrafter"/>
</dbReference>
<accession>A0A8F9TUB0</accession>
<sequence length="534" mass="57355">MKLAAETSPSLLERCHELAATEAALREGGGPDGLARQHKLGRLFARERLAALLDDPDDFLELGLWAAHGLYPAWGQFAAAGVITGIGRVSGHPCMLIANDATVKAGAFVPMTCKKVLRAQRIAFENNLPLIYLVDSAGVFLPMQDEIFPDEDDFGRIFRNNAVLSAAAIPQYAAIMGNCVAGGAYLPVLCDKILMTEGSGLYLAGPTLVKAAIGQETDSETLGGATMHAEISGTVDFKEKDDPACLARLKELLALLPAEPATPASAATEPEFHASRLYELVSLDGRKEYDARDLLRCLVDAGTLNEYKTDYGQSIVCAYARLGGHPVGLVANQRTRVQSPATGLQMPGVIYADSADKAARFIMDCNQTRLPLIFFQDVSGFMVGKDAEHSGIIRSGAKMVNALSNSTVPKITVIVGGSYGAGHYAMCGKAFDPRFIFAWPNARYAVMGGTQAADTVFHILSRGAKDRPAEELAALRERVKNDYVEQTDIRYGAARGWVDAIIPPHDTRQILLTALALSARPSPRAHFHTGVLQV</sequence>
<dbReference type="InterPro" id="IPR034733">
    <property type="entry name" value="AcCoA_carboxyl_beta"/>
</dbReference>
<proteinExistence type="predicted"/>
<dbReference type="Proteomes" id="UP000825051">
    <property type="component" value="Chromosome"/>
</dbReference>
<evidence type="ECO:0000259" key="1">
    <source>
        <dbReference type="PROSITE" id="PS50980"/>
    </source>
</evidence>
<dbReference type="InterPro" id="IPR011763">
    <property type="entry name" value="COA_CT_C"/>
</dbReference>
<reference evidence="3" key="1">
    <citation type="submission" date="2021-08" db="EMBL/GenBank/DDBJ databases">
        <title>Genome of a novel bacterium of the phylum Verrucomicrobia, Oleiharenicola sp. KSB-15.</title>
        <authorList>
            <person name="Chung J.-H."/>
            <person name="Ahn J.-H."/>
            <person name="Yoon Y."/>
            <person name="Kim D.-Y."/>
            <person name="An S.-H."/>
            <person name="Park I."/>
            <person name="Yeon J."/>
        </authorList>
    </citation>
    <scope>NUCLEOTIDE SEQUENCE</scope>
    <source>
        <strain evidence="3">KSB-15</strain>
    </source>
</reference>
<feature type="domain" description="CoA carboxyltransferase N-terminal" evidence="1">
    <location>
        <begin position="11"/>
        <end position="268"/>
    </location>
</feature>
<gene>
    <name evidence="3" type="ORF">K0B96_00790</name>
</gene>
<dbReference type="Gene3D" id="3.90.226.10">
    <property type="entry name" value="2-enoyl-CoA Hydratase, Chain A, domain 1"/>
    <property type="match status" value="2"/>
</dbReference>
<dbReference type="RefSeq" id="WP_220162715.1">
    <property type="nucleotide sequence ID" value="NZ_CP080507.1"/>
</dbReference>
<feature type="domain" description="CoA carboxyltransferase C-terminal" evidence="2">
    <location>
        <begin position="269"/>
        <end position="519"/>
    </location>
</feature>
<dbReference type="EMBL" id="CP080507">
    <property type="protein sequence ID" value="QYM79185.1"/>
    <property type="molecule type" value="Genomic_DNA"/>
</dbReference>
<evidence type="ECO:0000259" key="2">
    <source>
        <dbReference type="PROSITE" id="PS50989"/>
    </source>
</evidence>
<dbReference type="AlphaFoldDB" id="A0A8F9TUB0"/>
<dbReference type="Pfam" id="PF01039">
    <property type="entry name" value="Carboxyl_trans"/>
    <property type="match status" value="1"/>
</dbReference>
<dbReference type="InterPro" id="IPR029045">
    <property type="entry name" value="ClpP/crotonase-like_dom_sf"/>
</dbReference>
<dbReference type="InterPro" id="IPR045190">
    <property type="entry name" value="MCCB/AccD1-like"/>
</dbReference>
<dbReference type="KEGG" id="ole:K0B96_00790"/>
<dbReference type="FunFam" id="3.90.226.10:FF:000030">
    <property type="entry name" value="Acetyl-CoA carboxylase carboxyltransferase subunit"/>
    <property type="match status" value="1"/>
</dbReference>